<comment type="caution">
    <text evidence="1">The sequence shown here is derived from an EMBL/GenBank/DDBJ whole genome shotgun (WGS) entry which is preliminary data.</text>
</comment>
<evidence type="ECO:0008006" key="3">
    <source>
        <dbReference type="Google" id="ProtNLM"/>
    </source>
</evidence>
<dbReference type="RefSeq" id="WP_019469219.1">
    <property type="nucleotide sequence ID" value="NZ_LAKJ01000019.1"/>
</dbReference>
<gene>
    <name evidence="1" type="ORF">UF66_1147</name>
</gene>
<proteinExistence type="predicted"/>
<accession>A0A0M2NTJ8</accession>
<reference evidence="1 2" key="1">
    <citation type="submission" date="2015-03" db="EMBL/GenBank/DDBJ databases">
        <title>Genome Assembly of Staphylococcus cohnii subsp. cohnii strain G22B2.</title>
        <authorList>
            <person name="Nair G."/>
            <person name="Kaur G."/>
            <person name="Khatri I."/>
            <person name="Singh N.K."/>
            <person name="Sathyabama S."/>
            <person name="Maurya S.K."/>
            <person name="Subramanian S."/>
            <person name="Agrewala J.N."/>
            <person name="Mayilraj S."/>
        </authorList>
    </citation>
    <scope>NUCLEOTIDE SEQUENCE [LARGE SCALE GENOMIC DNA]</scope>
    <source>
        <strain evidence="1 2">G22B2</strain>
    </source>
</reference>
<name>A0A0M2NTJ8_STACC</name>
<dbReference type="EMBL" id="LAKJ01000019">
    <property type="protein sequence ID" value="KKI63041.1"/>
    <property type="molecule type" value="Genomic_DNA"/>
</dbReference>
<sequence length="57" mass="6527">MSVDRLFELFIEDINEGNQLVESVKLATANAAIKVSKRENKILPTKKEIKDFINNYS</sequence>
<protein>
    <recommendedName>
        <fullName evidence="3">Ribokinase</fullName>
    </recommendedName>
</protein>
<organism evidence="1 2">
    <name type="scientific">Staphylococcus cohnii subsp. cohnii</name>
    <dbReference type="NCBI Taxonomy" id="74704"/>
    <lineage>
        <taxon>Bacteria</taxon>
        <taxon>Bacillati</taxon>
        <taxon>Bacillota</taxon>
        <taxon>Bacilli</taxon>
        <taxon>Bacillales</taxon>
        <taxon>Staphylococcaceae</taxon>
        <taxon>Staphylococcus</taxon>
        <taxon>Staphylococcus cohnii species complex</taxon>
    </lineage>
</organism>
<evidence type="ECO:0000313" key="2">
    <source>
        <dbReference type="Proteomes" id="UP000034455"/>
    </source>
</evidence>
<evidence type="ECO:0000313" key="1">
    <source>
        <dbReference type="EMBL" id="KKI63041.1"/>
    </source>
</evidence>
<dbReference type="AlphaFoldDB" id="A0A0M2NTJ8"/>
<dbReference type="Proteomes" id="UP000034455">
    <property type="component" value="Unassembled WGS sequence"/>
</dbReference>
<dbReference type="PATRIC" id="fig|74704.6.peg.1179"/>